<name>A0A193G8B8_9BORD</name>
<accession>A0A193G8B8</accession>
<evidence type="ECO:0000259" key="1">
    <source>
        <dbReference type="Pfam" id="PF01593"/>
    </source>
</evidence>
<dbReference type="OrthoDB" id="7849608at2"/>
<dbReference type="PRINTS" id="PR00420">
    <property type="entry name" value="RNGMNOXGNASE"/>
</dbReference>
<organism evidence="2 3">
    <name type="scientific">Bordetella flabilis</name>
    <dbReference type="NCBI Taxonomy" id="463014"/>
    <lineage>
        <taxon>Bacteria</taxon>
        <taxon>Pseudomonadati</taxon>
        <taxon>Pseudomonadota</taxon>
        <taxon>Betaproteobacteria</taxon>
        <taxon>Burkholderiales</taxon>
        <taxon>Alcaligenaceae</taxon>
        <taxon>Bordetella</taxon>
    </lineage>
</organism>
<dbReference type="KEGG" id="bfz:BAU07_03040"/>
<keyword evidence="3" id="KW-1185">Reference proteome</keyword>
<gene>
    <name evidence="2" type="ORF">BAU07_03040</name>
</gene>
<dbReference type="AlphaFoldDB" id="A0A193G8B8"/>
<dbReference type="SUPFAM" id="SSF51905">
    <property type="entry name" value="FAD/NAD(P)-binding domain"/>
    <property type="match status" value="1"/>
</dbReference>
<dbReference type="Proteomes" id="UP000091926">
    <property type="component" value="Chromosome"/>
</dbReference>
<proteinExistence type="predicted"/>
<dbReference type="GO" id="GO:0016491">
    <property type="term" value="F:oxidoreductase activity"/>
    <property type="evidence" value="ECO:0007669"/>
    <property type="project" value="InterPro"/>
</dbReference>
<sequence length="496" mass="53412">MPPASPRTGQDPDAVIIGAGIGGLTCASLLARAGLRVLVAESSDVPGGRARSWQDPRTGVTVDIGPHILLNKYANMRALMARLGTEKQVFWQTEELLTVHDQGRAIHFKAGGPLPAPLHYVRNLPRILPSVPLRHLLSNMRVAWRTLRSSAGDIRAMDGESGRAYLQRMGVNSSFIDWFWASASMALLNLPVEQCSAAALMRLFAQMMGHNDVAFGIPATGLSELYAWPCVADIERHGGEVRFGCGATALQTADDRVDGVVLGDGTHLRAPVVLAVPPTALPALLPDAHPLAARARHFEPSPYVSCYLWFDRKLTPTPFWARPWSPATFNTDFYDLANVRPPAMSAVRTGLAGVTHDAGSMMATNIIWSHRAAHLSDEEIIAATVAEIADFAPLARSARLLATAVHRIPMSVPCARPGIEGMRPPVRLEKDLFLAGDWADTGLPFCMESATRAGALAAEAVLAERGRHVALALPAPEPGGLSRLLRRKPWRDGVAG</sequence>
<dbReference type="PANTHER" id="PTHR42923:SF47">
    <property type="entry name" value="BLR3003 PROTEIN"/>
    <property type="match status" value="1"/>
</dbReference>
<dbReference type="RefSeq" id="WP_066653995.1">
    <property type="nucleotide sequence ID" value="NZ_CBCSCL010000036.1"/>
</dbReference>
<dbReference type="Gene3D" id="3.50.50.60">
    <property type="entry name" value="FAD/NAD(P)-binding domain"/>
    <property type="match status" value="1"/>
</dbReference>
<dbReference type="STRING" id="463014.BAU07_03040"/>
<feature type="domain" description="Amine oxidase" evidence="1">
    <location>
        <begin position="21"/>
        <end position="462"/>
    </location>
</feature>
<dbReference type="InterPro" id="IPR036188">
    <property type="entry name" value="FAD/NAD-bd_sf"/>
</dbReference>
<dbReference type="EMBL" id="CP016172">
    <property type="protein sequence ID" value="ANN76227.1"/>
    <property type="molecule type" value="Genomic_DNA"/>
</dbReference>
<protein>
    <recommendedName>
        <fullName evidence="1">Amine oxidase domain-containing protein</fullName>
    </recommendedName>
</protein>
<dbReference type="Pfam" id="PF01593">
    <property type="entry name" value="Amino_oxidase"/>
    <property type="match status" value="1"/>
</dbReference>
<reference evidence="2 3" key="1">
    <citation type="submission" date="2016-06" db="EMBL/GenBank/DDBJ databases">
        <title>Complete genome sequences of Bordetella bronchialis and Bordetella flabilis.</title>
        <authorList>
            <person name="LiPuma J.J."/>
            <person name="Spilker T."/>
        </authorList>
    </citation>
    <scope>NUCLEOTIDE SEQUENCE [LARGE SCALE GENOMIC DNA]</scope>
    <source>
        <strain evidence="2 3">AU10664</strain>
    </source>
</reference>
<evidence type="ECO:0000313" key="3">
    <source>
        <dbReference type="Proteomes" id="UP000091926"/>
    </source>
</evidence>
<dbReference type="InterPro" id="IPR050464">
    <property type="entry name" value="Zeta_carotene_desat/Oxidored"/>
</dbReference>
<evidence type="ECO:0000313" key="2">
    <source>
        <dbReference type="EMBL" id="ANN76227.1"/>
    </source>
</evidence>
<dbReference type="PANTHER" id="PTHR42923">
    <property type="entry name" value="PROTOPORPHYRINOGEN OXIDASE"/>
    <property type="match status" value="1"/>
</dbReference>
<dbReference type="InterPro" id="IPR002937">
    <property type="entry name" value="Amino_oxidase"/>
</dbReference>